<dbReference type="InterPro" id="IPR005531">
    <property type="entry name" value="Asp23"/>
</dbReference>
<sequence length="116" mass="12624">MTSKYVNKYGIISIADTVVAQIASEAAMSSYGIVGLAYRNAGDGLLMLLKPEYMSKGVKIKVDGSNVFVDLDVILEYGVKIKVVTENIIDSVKYNIENKTGLNVVSVNIYVQGIRN</sequence>
<comment type="caution">
    <text evidence="2">The sequence shown here is derived from an EMBL/GenBank/DDBJ whole genome shotgun (WGS) entry which is preliminary data.</text>
</comment>
<evidence type="ECO:0000313" key="3">
    <source>
        <dbReference type="Proteomes" id="UP001357733"/>
    </source>
</evidence>
<protein>
    <submittedName>
        <fullName evidence="2">Asp23/Gls24 family envelope stress response protein</fullName>
    </submittedName>
</protein>
<organism evidence="2 3">
    <name type="scientific">Citroniella saccharovorans</name>
    <dbReference type="NCBI Taxonomy" id="2053367"/>
    <lineage>
        <taxon>Bacteria</taxon>
        <taxon>Bacillati</taxon>
        <taxon>Bacillota</taxon>
        <taxon>Tissierellia</taxon>
        <taxon>Tissierellales</taxon>
        <taxon>Peptoniphilaceae</taxon>
        <taxon>Citroniella</taxon>
    </lineage>
</organism>
<comment type="similarity">
    <text evidence="1">Belongs to the asp23 family.</text>
</comment>
<dbReference type="PANTHER" id="PTHR34297">
    <property type="entry name" value="HYPOTHETICAL CYTOSOLIC PROTEIN-RELATED"/>
    <property type="match status" value="1"/>
</dbReference>
<proteinExistence type="inferred from homology"/>
<keyword evidence="3" id="KW-1185">Reference proteome</keyword>
<evidence type="ECO:0000313" key="2">
    <source>
        <dbReference type="EMBL" id="MEB3429667.1"/>
    </source>
</evidence>
<dbReference type="PANTHER" id="PTHR34297:SF2">
    <property type="entry name" value="ASP23_GLS24 FAMILY ENVELOPE STRESS RESPONSE PROTEIN"/>
    <property type="match status" value="1"/>
</dbReference>
<dbReference type="EMBL" id="JAYKOT010000003">
    <property type="protein sequence ID" value="MEB3429667.1"/>
    <property type="molecule type" value="Genomic_DNA"/>
</dbReference>
<gene>
    <name evidence="2" type="ORF">VLK81_06520</name>
</gene>
<evidence type="ECO:0000256" key="1">
    <source>
        <dbReference type="ARBA" id="ARBA00005721"/>
    </source>
</evidence>
<dbReference type="Proteomes" id="UP001357733">
    <property type="component" value="Unassembled WGS sequence"/>
</dbReference>
<dbReference type="RefSeq" id="WP_324619844.1">
    <property type="nucleotide sequence ID" value="NZ_JAYKOT010000003.1"/>
</dbReference>
<reference evidence="2 3" key="1">
    <citation type="submission" date="2024-01" db="EMBL/GenBank/DDBJ databases">
        <title>Complete genome sequence of Citroniella saccharovorans strain M6.X9, isolated from human fecal sample.</title>
        <authorList>
            <person name="Cheng G."/>
            <person name="Westerholm M."/>
            <person name="Schnurer A."/>
        </authorList>
    </citation>
    <scope>NUCLEOTIDE SEQUENCE [LARGE SCALE GENOMIC DNA]</scope>
    <source>
        <strain evidence="2 3">DSM 29873</strain>
    </source>
</reference>
<name>A0AAW9MYQ9_9FIRM</name>
<dbReference type="AlphaFoldDB" id="A0AAW9MYQ9"/>
<accession>A0AAW9MYQ9</accession>
<dbReference type="Pfam" id="PF03780">
    <property type="entry name" value="Asp23"/>
    <property type="match status" value="1"/>
</dbReference>